<feature type="chain" id="PRO_5044666299" evidence="2">
    <location>
        <begin position="22"/>
        <end position="128"/>
    </location>
</feature>
<keyword evidence="1" id="KW-1133">Transmembrane helix</keyword>
<dbReference type="RefSeq" id="XP_022328455.1">
    <property type="nucleotide sequence ID" value="XM_022472747.1"/>
</dbReference>
<keyword evidence="1" id="KW-0812">Transmembrane</keyword>
<proteinExistence type="predicted"/>
<keyword evidence="3" id="KW-1185">Reference proteome</keyword>
<sequence>MARQLLPVLLIFIFLFIQGNSQQLSGITLNPSVLNDPVRNILLTEYFNNLCLTSGEDIYLYAGMERIKLCDRGEDKRKRLLLLLLIPLLCLPLYSNTSIVTLVIDNVIPGPSPDPGPNPGPNPPPTPT</sequence>
<evidence type="ECO:0000256" key="1">
    <source>
        <dbReference type="SAM" id="Phobius"/>
    </source>
</evidence>
<dbReference type="GeneID" id="111127533"/>
<feature type="transmembrane region" description="Helical" evidence="1">
    <location>
        <begin position="82"/>
        <end position="104"/>
    </location>
</feature>
<evidence type="ECO:0000313" key="4">
    <source>
        <dbReference type="RefSeq" id="XP_022328454.1"/>
    </source>
</evidence>
<evidence type="ECO:0000313" key="3">
    <source>
        <dbReference type="Proteomes" id="UP000694844"/>
    </source>
</evidence>
<keyword evidence="1" id="KW-0472">Membrane</keyword>
<protein>
    <submittedName>
        <fullName evidence="4 5">Uncharacterized protein LOC111127533</fullName>
    </submittedName>
</protein>
<organism evidence="3 5">
    <name type="scientific">Crassostrea virginica</name>
    <name type="common">Eastern oyster</name>
    <dbReference type="NCBI Taxonomy" id="6565"/>
    <lineage>
        <taxon>Eukaryota</taxon>
        <taxon>Metazoa</taxon>
        <taxon>Spiralia</taxon>
        <taxon>Lophotrochozoa</taxon>
        <taxon>Mollusca</taxon>
        <taxon>Bivalvia</taxon>
        <taxon>Autobranchia</taxon>
        <taxon>Pteriomorphia</taxon>
        <taxon>Ostreida</taxon>
        <taxon>Ostreoidea</taxon>
        <taxon>Ostreidae</taxon>
        <taxon>Crassostrea</taxon>
    </lineage>
</organism>
<evidence type="ECO:0000256" key="2">
    <source>
        <dbReference type="SAM" id="SignalP"/>
    </source>
</evidence>
<accession>A0A8B8DL29</accession>
<feature type="signal peptide" evidence="2">
    <location>
        <begin position="1"/>
        <end position="21"/>
    </location>
</feature>
<dbReference type="Proteomes" id="UP000694844">
    <property type="component" value="Chromosome 3"/>
</dbReference>
<reference evidence="4 5" key="1">
    <citation type="submission" date="2025-04" db="UniProtKB">
        <authorList>
            <consortium name="RefSeq"/>
        </authorList>
    </citation>
    <scope>IDENTIFICATION</scope>
    <source>
        <tissue evidence="4 5">Whole sample</tissue>
    </source>
</reference>
<evidence type="ECO:0000313" key="5">
    <source>
        <dbReference type="RefSeq" id="XP_022328455.1"/>
    </source>
</evidence>
<keyword evidence="2" id="KW-0732">Signal</keyword>
<dbReference type="KEGG" id="cvn:111127533"/>
<gene>
    <name evidence="4 5" type="primary">LOC111127533</name>
</gene>
<dbReference type="AlphaFoldDB" id="A0A8B8DL29"/>
<name>A0A8B8DL29_CRAVI</name>
<dbReference type="RefSeq" id="XP_022328454.1">
    <property type="nucleotide sequence ID" value="XM_022472746.1"/>
</dbReference>